<evidence type="ECO:0000256" key="1">
    <source>
        <dbReference type="ARBA" id="ARBA00004167"/>
    </source>
</evidence>
<keyword evidence="4" id="KW-0472">Membrane</keyword>
<evidence type="ECO:0000313" key="7">
    <source>
        <dbReference type="Proteomes" id="UP000250235"/>
    </source>
</evidence>
<dbReference type="Proteomes" id="UP000250235">
    <property type="component" value="Unassembled WGS sequence"/>
</dbReference>
<dbReference type="EMBL" id="KV019123">
    <property type="protein sequence ID" value="KZV16269.1"/>
    <property type="molecule type" value="Genomic_DNA"/>
</dbReference>
<dbReference type="Gene3D" id="2.60.40.1820">
    <property type="match status" value="1"/>
</dbReference>
<comment type="subcellular location">
    <subcellularLocation>
        <location evidence="1">Membrane</location>
        <topology evidence="1">Single-pass membrane protein</topology>
    </subcellularLocation>
</comment>
<gene>
    <name evidence="6" type="ORF">F511_35835</name>
</gene>
<accession>A0A2Z7A492</accession>
<evidence type="ECO:0000256" key="3">
    <source>
        <dbReference type="ARBA" id="ARBA00022989"/>
    </source>
</evidence>
<dbReference type="Pfam" id="PF03168">
    <property type="entry name" value="LEA_2"/>
    <property type="match status" value="1"/>
</dbReference>
<organism evidence="6 7">
    <name type="scientific">Dorcoceras hygrometricum</name>
    <dbReference type="NCBI Taxonomy" id="472368"/>
    <lineage>
        <taxon>Eukaryota</taxon>
        <taxon>Viridiplantae</taxon>
        <taxon>Streptophyta</taxon>
        <taxon>Embryophyta</taxon>
        <taxon>Tracheophyta</taxon>
        <taxon>Spermatophyta</taxon>
        <taxon>Magnoliopsida</taxon>
        <taxon>eudicotyledons</taxon>
        <taxon>Gunneridae</taxon>
        <taxon>Pentapetalae</taxon>
        <taxon>asterids</taxon>
        <taxon>lamiids</taxon>
        <taxon>Lamiales</taxon>
        <taxon>Gesneriaceae</taxon>
        <taxon>Didymocarpoideae</taxon>
        <taxon>Trichosporeae</taxon>
        <taxon>Loxocarpinae</taxon>
        <taxon>Dorcoceras</taxon>
    </lineage>
</organism>
<feature type="domain" description="Late embryogenesis abundant protein LEA-2 subgroup" evidence="5">
    <location>
        <begin position="55"/>
        <end position="151"/>
    </location>
</feature>
<name>A0A2Z7A492_9LAMI</name>
<proteinExistence type="predicted"/>
<evidence type="ECO:0000259" key="5">
    <source>
        <dbReference type="Pfam" id="PF03168"/>
    </source>
</evidence>
<keyword evidence="7" id="KW-1185">Reference proteome</keyword>
<dbReference type="PANTHER" id="PTHR31234:SF4">
    <property type="entry name" value="EXPRESSED PROTEIN"/>
    <property type="match status" value="1"/>
</dbReference>
<dbReference type="PANTHER" id="PTHR31234">
    <property type="entry name" value="LATE EMBRYOGENESIS ABUNDANT (LEA) HYDROXYPROLINE-RICH GLYCOPROTEIN FAMILY"/>
    <property type="match status" value="1"/>
</dbReference>
<keyword evidence="3" id="KW-1133">Transmembrane helix</keyword>
<evidence type="ECO:0000313" key="6">
    <source>
        <dbReference type="EMBL" id="KZV16269.1"/>
    </source>
</evidence>
<evidence type="ECO:0000256" key="2">
    <source>
        <dbReference type="ARBA" id="ARBA00022692"/>
    </source>
</evidence>
<feature type="non-terminal residue" evidence="6">
    <location>
        <position position="1"/>
    </location>
</feature>
<protein>
    <recommendedName>
        <fullName evidence="5">Late embryogenesis abundant protein LEA-2 subgroup domain-containing protein</fullName>
    </recommendedName>
</protein>
<dbReference type="OrthoDB" id="1414122at2759"/>
<dbReference type="GO" id="GO:0016020">
    <property type="term" value="C:membrane"/>
    <property type="evidence" value="ECO:0007669"/>
    <property type="project" value="UniProtKB-SubCell"/>
</dbReference>
<reference evidence="6 7" key="1">
    <citation type="journal article" date="2015" name="Proc. Natl. Acad. Sci. U.S.A.">
        <title>The resurrection genome of Boea hygrometrica: A blueprint for survival of dehydration.</title>
        <authorList>
            <person name="Xiao L."/>
            <person name="Yang G."/>
            <person name="Zhang L."/>
            <person name="Yang X."/>
            <person name="Zhao S."/>
            <person name="Ji Z."/>
            <person name="Zhou Q."/>
            <person name="Hu M."/>
            <person name="Wang Y."/>
            <person name="Chen M."/>
            <person name="Xu Y."/>
            <person name="Jin H."/>
            <person name="Xiao X."/>
            <person name="Hu G."/>
            <person name="Bao F."/>
            <person name="Hu Y."/>
            <person name="Wan P."/>
            <person name="Li L."/>
            <person name="Deng X."/>
            <person name="Kuang T."/>
            <person name="Xiang C."/>
            <person name="Zhu J.K."/>
            <person name="Oliver M.J."/>
            <person name="He Y."/>
        </authorList>
    </citation>
    <scope>NUCLEOTIDE SEQUENCE [LARGE SCALE GENOMIC DNA]</scope>
    <source>
        <strain evidence="7">cv. XS01</strain>
    </source>
</reference>
<dbReference type="AlphaFoldDB" id="A0A2Z7A492"/>
<sequence>RRGLISCATILIFLAAALYLLWPFDPELSIVRLRIDRLHFHMRPKVSIDVTLNLTVKIRNQDFYSLQYDSSVVSIGYRGKKLGDVISDGGNITARASSYVNATLQLERVEILSDVVLLLEDLAKGEIMFDTETQIDGKLTVFFFDLPLKVKSCFYQNRVYCY</sequence>
<dbReference type="InterPro" id="IPR004864">
    <property type="entry name" value="LEA_2"/>
</dbReference>
<keyword evidence="2" id="KW-0812">Transmembrane</keyword>
<dbReference type="InterPro" id="IPR044839">
    <property type="entry name" value="NDR1-like"/>
</dbReference>
<dbReference type="GO" id="GO:0098542">
    <property type="term" value="P:defense response to other organism"/>
    <property type="evidence" value="ECO:0007669"/>
    <property type="project" value="InterPro"/>
</dbReference>
<evidence type="ECO:0000256" key="4">
    <source>
        <dbReference type="ARBA" id="ARBA00023136"/>
    </source>
</evidence>
<dbReference type="SUPFAM" id="SSF117070">
    <property type="entry name" value="LEA14-like"/>
    <property type="match status" value="1"/>
</dbReference>